<accession>A0A0G9HBY6</accession>
<dbReference type="RefSeq" id="WP_046967452.1">
    <property type="nucleotide sequence ID" value="NZ_CP017480.1"/>
</dbReference>
<protein>
    <submittedName>
        <fullName evidence="1">Uncharacterized protein</fullName>
    </submittedName>
</protein>
<dbReference type="STRING" id="1440763.BJI69_19820"/>
<gene>
    <name evidence="1" type="ORF">BJI69_19820</name>
</gene>
<sequence length="109" mass="11622">MSRYIAISALILSVVTFVGQLFLFTHTDEQVIWGMIGVFVYGVGVGKSKLFHSSNVIAVGSAVTAGIILGLLPPRLRLGGAVDCFVLFFPLVHSVLLTIYLILGADELG</sequence>
<dbReference type="EMBL" id="CP017480">
    <property type="protein sequence ID" value="APG05928.1"/>
    <property type="molecule type" value="Genomic_DNA"/>
</dbReference>
<name>A0A0G9HBY6_9GAMM</name>
<dbReference type="PATRIC" id="fig|1440763.5.peg.1662"/>
<dbReference type="OrthoDB" id="9987533at2"/>
<dbReference type="AlphaFoldDB" id="A0A0G9HBY6"/>
<reference evidence="2" key="1">
    <citation type="submission" date="2016-09" db="EMBL/GenBank/DDBJ databases">
        <authorList>
            <person name="Lysoe E."/>
        </authorList>
    </citation>
    <scope>NUCLEOTIDE SEQUENCE [LARGE SCALE GENOMIC DNA]</scope>
    <source>
        <strain evidence="2">LJ96T</strain>
    </source>
</reference>
<organism evidence="1 2">
    <name type="scientific">Luteibacter rhizovicinus DSM 16549</name>
    <dbReference type="NCBI Taxonomy" id="1440763"/>
    <lineage>
        <taxon>Bacteria</taxon>
        <taxon>Pseudomonadati</taxon>
        <taxon>Pseudomonadota</taxon>
        <taxon>Gammaproteobacteria</taxon>
        <taxon>Lysobacterales</taxon>
        <taxon>Rhodanobacteraceae</taxon>
        <taxon>Luteibacter</taxon>
    </lineage>
</organism>
<dbReference type="KEGG" id="lrz:BJI69_19820"/>
<keyword evidence="2" id="KW-1185">Reference proteome</keyword>
<evidence type="ECO:0000313" key="1">
    <source>
        <dbReference type="EMBL" id="APG05928.1"/>
    </source>
</evidence>
<evidence type="ECO:0000313" key="2">
    <source>
        <dbReference type="Proteomes" id="UP000182987"/>
    </source>
</evidence>
<proteinExistence type="predicted"/>
<dbReference type="Proteomes" id="UP000182987">
    <property type="component" value="Chromosome"/>
</dbReference>